<accession>A0A0C2WLA4</accession>
<dbReference type="Proteomes" id="UP000054549">
    <property type="component" value="Unassembled WGS sequence"/>
</dbReference>
<dbReference type="InterPro" id="IPR032263">
    <property type="entry name" value="Citrate-bd"/>
</dbReference>
<evidence type="ECO:0000259" key="1">
    <source>
        <dbReference type="Pfam" id="PF16114"/>
    </source>
</evidence>
<dbReference type="HOGENOM" id="CLU_868692_0_0_1"/>
<protein>
    <recommendedName>
        <fullName evidence="1">ATP-citrate synthase citrate-binding domain-containing protein</fullName>
    </recommendedName>
</protein>
<name>A0A0C2WLA4_AMAMK</name>
<evidence type="ECO:0000313" key="2">
    <source>
        <dbReference type="EMBL" id="KIL57466.1"/>
    </source>
</evidence>
<organism evidence="2 3">
    <name type="scientific">Amanita muscaria (strain Koide BX008)</name>
    <dbReference type="NCBI Taxonomy" id="946122"/>
    <lineage>
        <taxon>Eukaryota</taxon>
        <taxon>Fungi</taxon>
        <taxon>Dikarya</taxon>
        <taxon>Basidiomycota</taxon>
        <taxon>Agaricomycotina</taxon>
        <taxon>Agaricomycetes</taxon>
        <taxon>Agaricomycetidae</taxon>
        <taxon>Agaricales</taxon>
        <taxon>Pluteineae</taxon>
        <taxon>Amanitaceae</taxon>
        <taxon>Amanita</taxon>
    </lineage>
</organism>
<gene>
    <name evidence="2" type="ORF">M378DRAFT_382591</name>
</gene>
<proteinExistence type="predicted"/>
<dbReference type="AlphaFoldDB" id="A0A0C2WLA4"/>
<dbReference type="OrthoDB" id="8702322at2759"/>
<feature type="domain" description="ATP-citrate synthase citrate-binding" evidence="1">
    <location>
        <begin position="4"/>
        <end position="48"/>
    </location>
</feature>
<dbReference type="Pfam" id="PF16114">
    <property type="entry name" value="Citrate_bind"/>
    <property type="match status" value="1"/>
</dbReference>
<dbReference type="InParanoid" id="A0A0C2WLA4"/>
<evidence type="ECO:0000313" key="3">
    <source>
        <dbReference type="Proteomes" id="UP000054549"/>
    </source>
</evidence>
<keyword evidence="3" id="KW-1185">Reference proteome</keyword>
<dbReference type="InterPro" id="IPR016102">
    <property type="entry name" value="Succinyl-CoA_synth-like"/>
</dbReference>
<dbReference type="STRING" id="946122.A0A0C2WLA4"/>
<sequence>MTRAAIFKGIVRALKEYTGPLIAHSVKIFVGPDYQEGLQAMRLLGESFSRLGQDRSLRLFFLPLTSKSQEERRTGFEVLTGHRFIHHPLACVSAVEQPPGSTNVSAPNPNGEHTQHGDQIIHFQAPARVARPPFGPLDENTRFFLYRMECSTPITPVMSNSQRRRHDLSFWRSLLGYPKSYWAGYTSMEEAVVKHRSPYRLYKNSTSSQNQQHSSRPSQTSVVKSYSMPACISDLFKEDIGVGRVVTLLWCKRRITLRINGIESKALVSKDLVSSFGFGLLATSSRFNDTLDEVATIFSNAGGAGMTLGPSRIRGGRLIN</sequence>
<dbReference type="EMBL" id="KN818368">
    <property type="protein sequence ID" value="KIL57466.1"/>
    <property type="molecule type" value="Genomic_DNA"/>
</dbReference>
<reference evidence="2 3" key="1">
    <citation type="submission" date="2014-04" db="EMBL/GenBank/DDBJ databases">
        <title>Evolutionary Origins and Diversification of the Mycorrhizal Mutualists.</title>
        <authorList>
            <consortium name="DOE Joint Genome Institute"/>
            <consortium name="Mycorrhizal Genomics Consortium"/>
            <person name="Kohler A."/>
            <person name="Kuo A."/>
            <person name="Nagy L.G."/>
            <person name="Floudas D."/>
            <person name="Copeland A."/>
            <person name="Barry K.W."/>
            <person name="Cichocki N."/>
            <person name="Veneault-Fourrey C."/>
            <person name="LaButti K."/>
            <person name="Lindquist E.A."/>
            <person name="Lipzen A."/>
            <person name="Lundell T."/>
            <person name="Morin E."/>
            <person name="Murat C."/>
            <person name="Riley R."/>
            <person name="Ohm R."/>
            <person name="Sun H."/>
            <person name="Tunlid A."/>
            <person name="Henrissat B."/>
            <person name="Grigoriev I.V."/>
            <person name="Hibbett D.S."/>
            <person name="Martin F."/>
        </authorList>
    </citation>
    <scope>NUCLEOTIDE SEQUENCE [LARGE SCALE GENOMIC DNA]</scope>
    <source>
        <strain evidence="2 3">Koide BX008</strain>
    </source>
</reference>
<dbReference type="Gene3D" id="3.40.50.261">
    <property type="entry name" value="Succinyl-CoA synthetase domains"/>
    <property type="match status" value="1"/>
</dbReference>